<dbReference type="InterPro" id="IPR021861">
    <property type="entry name" value="THO_THOC1"/>
</dbReference>
<dbReference type="OrthoDB" id="4082726at2759"/>
<gene>
    <name evidence="1" type="ORF">PACTADRAFT_48286</name>
</gene>
<evidence type="ECO:0000313" key="2">
    <source>
        <dbReference type="Proteomes" id="UP000094236"/>
    </source>
</evidence>
<proteinExistence type="predicted"/>
<accession>A0A1E4U3I1</accession>
<sequence>MSKTATPVPPEAYSSVKSSSVLVALTPVRDSLVSQLRTLVENSYKDLTNTIISEPIFDNEDITNGEFMNIISPLDAENLVEHKKLLLEVSFLHSITCIIDEYFHGIENDKDNNNKSLMELNLKLFILLDLSIYSTTNDHSANDLPYEIISNISLKTNKSFLIKFFGYDLFVNKSSAFRRLRLKNNCNHNIPMRSITRPGIVLITMYNELIQLLKINYEEETLKFLGSLRIFISDCFKWSDESLNNKNYECNKHENFELKLKQELKGRYKKDPFFLFYTLRELFVDPYERLKNIKVNHKQFDKYKDAIADLIELVIKEDLYDRKKRKTPKNDLFEIKESKIKSDIELEEVIHICSNFMFDPSITTSETLFNKYFQTFKFRQYIMVNIFFIVSIYMDLNSETFEKESSRQSNDHIKISKDDSLPVKYPFTTHIDNRPTMGFFFRYKKEIQRHYKNMDEQFFFTISNIVDGNKIWFQWKKSGFDIEIFNKNNGITQDKIIKSIETIEKNSKYRPKFQFRYGARELTNIFENYPSGLNQLEEKIKARSSRNVQLENFKKEIAEVTDLLENKNSTLTVDELEDLQNRKE</sequence>
<dbReference type="EMBL" id="KV454011">
    <property type="protein sequence ID" value="ODV98547.1"/>
    <property type="molecule type" value="Genomic_DNA"/>
</dbReference>
<reference evidence="2" key="1">
    <citation type="submission" date="2016-05" db="EMBL/GenBank/DDBJ databases">
        <title>Comparative genomics of biotechnologically important yeasts.</title>
        <authorList>
            <consortium name="DOE Joint Genome Institute"/>
            <person name="Riley R."/>
            <person name="Haridas S."/>
            <person name="Wolfe K.H."/>
            <person name="Lopes M.R."/>
            <person name="Hittinger C.T."/>
            <person name="Goker M."/>
            <person name="Salamov A."/>
            <person name="Wisecaver J."/>
            <person name="Long T.M."/>
            <person name="Aerts A.L."/>
            <person name="Barry K."/>
            <person name="Choi C."/>
            <person name="Clum A."/>
            <person name="Coughlan A.Y."/>
            <person name="Deshpande S."/>
            <person name="Douglass A.P."/>
            <person name="Hanson S.J."/>
            <person name="Klenk H.-P."/>
            <person name="Labutti K."/>
            <person name="Lapidus A."/>
            <person name="Lindquist E."/>
            <person name="Lipzen A."/>
            <person name="Meier-Kolthoff J.P."/>
            <person name="Ohm R.A."/>
            <person name="Otillar R.P."/>
            <person name="Pangilinan J."/>
            <person name="Peng Y."/>
            <person name="Rokas A."/>
            <person name="Rosa C.A."/>
            <person name="Scheuner C."/>
            <person name="Sibirny A.A."/>
            <person name="Slot J.C."/>
            <person name="Stielow J.B."/>
            <person name="Sun H."/>
            <person name="Kurtzman C.P."/>
            <person name="Blackwell M."/>
            <person name="Grigoriev I.V."/>
            <person name="Jeffries T.W."/>
        </authorList>
    </citation>
    <scope>NUCLEOTIDE SEQUENCE [LARGE SCALE GENOMIC DNA]</scope>
    <source>
        <strain evidence="2">NRRL Y-2460</strain>
    </source>
</reference>
<dbReference type="AlphaFoldDB" id="A0A1E4U3I1"/>
<organism evidence="1 2">
    <name type="scientific">Pachysolen tannophilus NRRL Y-2460</name>
    <dbReference type="NCBI Taxonomy" id="669874"/>
    <lineage>
        <taxon>Eukaryota</taxon>
        <taxon>Fungi</taxon>
        <taxon>Dikarya</taxon>
        <taxon>Ascomycota</taxon>
        <taxon>Saccharomycotina</taxon>
        <taxon>Pichiomycetes</taxon>
        <taxon>Pachysolenaceae</taxon>
        <taxon>Pachysolen</taxon>
    </lineage>
</organism>
<keyword evidence="2" id="KW-1185">Reference proteome</keyword>
<name>A0A1E4U3I1_PACTA</name>
<dbReference type="Proteomes" id="UP000094236">
    <property type="component" value="Unassembled WGS sequence"/>
</dbReference>
<evidence type="ECO:0000313" key="1">
    <source>
        <dbReference type="EMBL" id="ODV98547.1"/>
    </source>
</evidence>
<protein>
    <submittedName>
        <fullName evidence="1">Uncharacterized protein</fullName>
    </submittedName>
</protein>
<dbReference type="Pfam" id="PF11957">
    <property type="entry name" value="efThoc1"/>
    <property type="match status" value="1"/>
</dbReference>